<keyword evidence="8" id="KW-1185">Reference proteome</keyword>
<feature type="compositionally biased region" description="Basic and acidic residues" evidence="5">
    <location>
        <begin position="258"/>
        <end position="267"/>
    </location>
</feature>
<dbReference type="FunFam" id="3.40.50.10480:FF:000009">
    <property type="entry name" value="Ribosome biogenesis protein, putative"/>
    <property type="match status" value="1"/>
</dbReference>
<organism evidence="7 8">
    <name type="scientific">Prototheca wickerhamii</name>
    <dbReference type="NCBI Taxonomy" id="3111"/>
    <lineage>
        <taxon>Eukaryota</taxon>
        <taxon>Viridiplantae</taxon>
        <taxon>Chlorophyta</taxon>
        <taxon>core chlorophytes</taxon>
        <taxon>Trebouxiophyceae</taxon>
        <taxon>Chlorellales</taxon>
        <taxon>Chlorellaceae</taxon>
        <taxon>Prototheca</taxon>
    </lineage>
</organism>
<feature type="region of interest" description="Disordered" evidence="5">
    <location>
        <begin position="1"/>
        <end position="27"/>
    </location>
</feature>
<dbReference type="Pfam" id="PF04427">
    <property type="entry name" value="Brix"/>
    <property type="match status" value="1"/>
</dbReference>
<name>A0AAD9IJZ6_PROWI</name>
<dbReference type="PROSITE" id="PS50833">
    <property type="entry name" value="BRIX"/>
    <property type="match status" value="1"/>
</dbReference>
<dbReference type="InterPro" id="IPR026532">
    <property type="entry name" value="BRX1"/>
</dbReference>
<sequence>MAKRKARQPAAPAKAPQQEAPSTSEPQFKNKERVLIVSSRGITFRFRHLMLDMMQLLPHAKKDSKLDTKSDRGLINEVAELKGCTSGMFFETRKHQDLYIWLAKTPMGPTAKFHVTNVHTMAELKLSGNHLKHSRPVLSFDKAFDEMPHLQVLKEMFVQTFAAPRRHPKVKPFFDHVMSFSVADNRIWIRNYQVLPDPEKKKTNADDVTLVEIFAGSFGGPVIYDNPTFVSPNAIRAALKRKKAGKYGARVGAVQKRQKYESEHPLPVDELESAFDE</sequence>
<dbReference type="SUPFAM" id="SSF52954">
    <property type="entry name" value="Class II aaRS ABD-related"/>
    <property type="match status" value="1"/>
</dbReference>
<keyword evidence="4" id="KW-0539">Nucleus</keyword>
<dbReference type="GO" id="GO:0019843">
    <property type="term" value="F:rRNA binding"/>
    <property type="evidence" value="ECO:0007669"/>
    <property type="project" value="InterPro"/>
</dbReference>
<feature type="compositionally biased region" description="Low complexity" evidence="5">
    <location>
        <begin position="8"/>
        <end position="18"/>
    </location>
</feature>
<protein>
    <recommendedName>
        <fullName evidence="6">Brix domain-containing protein</fullName>
    </recommendedName>
</protein>
<evidence type="ECO:0000256" key="5">
    <source>
        <dbReference type="SAM" id="MobiDB-lite"/>
    </source>
</evidence>
<feature type="region of interest" description="Disordered" evidence="5">
    <location>
        <begin position="256"/>
        <end position="277"/>
    </location>
</feature>
<dbReference type="EMBL" id="JASFZW010000005">
    <property type="protein sequence ID" value="KAK2078050.1"/>
    <property type="molecule type" value="Genomic_DNA"/>
</dbReference>
<accession>A0AAD9IJZ6</accession>
<dbReference type="AlphaFoldDB" id="A0AAD9IJZ6"/>
<gene>
    <name evidence="7" type="ORF">QBZ16_003918</name>
</gene>
<dbReference type="SMART" id="SM00879">
    <property type="entry name" value="Brix"/>
    <property type="match status" value="1"/>
</dbReference>
<feature type="domain" description="Brix" evidence="6">
    <location>
        <begin position="32"/>
        <end position="277"/>
    </location>
</feature>
<evidence type="ECO:0000256" key="3">
    <source>
        <dbReference type="ARBA" id="ARBA00022517"/>
    </source>
</evidence>
<evidence type="ECO:0000256" key="2">
    <source>
        <dbReference type="ARBA" id="ARBA00006369"/>
    </source>
</evidence>
<proteinExistence type="inferred from homology"/>
<evidence type="ECO:0000256" key="4">
    <source>
        <dbReference type="ARBA" id="ARBA00023242"/>
    </source>
</evidence>
<keyword evidence="3" id="KW-0690">Ribosome biogenesis</keyword>
<evidence type="ECO:0000259" key="6">
    <source>
        <dbReference type="PROSITE" id="PS50833"/>
    </source>
</evidence>
<evidence type="ECO:0000256" key="1">
    <source>
        <dbReference type="ARBA" id="ARBA00004604"/>
    </source>
</evidence>
<evidence type="ECO:0000313" key="7">
    <source>
        <dbReference type="EMBL" id="KAK2078050.1"/>
    </source>
</evidence>
<dbReference type="GO" id="GO:0000027">
    <property type="term" value="P:ribosomal large subunit assembly"/>
    <property type="evidence" value="ECO:0007669"/>
    <property type="project" value="UniProtKB-ARBA"/>
</dbReference>
<dbReference type="PANTHER" id="PTHR13634:SF0">
    <property type="entry name" value="RIBOSOME BIOGENESIS PROTEIN BRX1 HOMOLOG"/>
    <property type="match status" value="1"/>
</dbReference>
<comment type="similarity">
    <text evidence="2">Belongs to the BRX1 family.</text>
</comment>
<dbReference type="InterPro" id="IPR007109">
    <property type="entry name" value="Brix"/>
</dbReference>
<dbReference type="GO" id="GO:0006364">
    <property type="term" value="P:rRNA processing"/>
    <property type="evidence" value="ECO:0007669"/>
    <property type="project" value="InterPro"/>
</dbReference>
<dbReference type="GO" id="GO:0005730">
    <property type="term" value="C:nucleolus"/>
    <property type="evidence" value="ECO:0007669"/>
    <property type="project" value="UniProtKB-SubCell"/>
</dbReference>
<comment type="caution">
    <text evidence="7">The sequence shown here is derived from an EMBL/GenBank/DDBJ whole genome shotgun (WGS) entry which is preliminary data.</text>
</comment>
<reference evidence="7" key="1">
    <citation type="submission" date="2021-01" db="EMBL/GenBank/DDBJ databases">
        <authorList>
            <person name="Eckstrom K.M.E."/>
        </authorList>
    </citation>
    <scope>NUCLEOTIDE SEQUENCE</scope>
    <source>
        <strain evidence="7">UVCC 0001</strain>
    </source>
</reference>
<dbReference type="Proteomes" id="UP001255856">
    <property type="component" value="Unassembled WGS sequence"/>
</dbReference>
<comment type="subcellular location">
    <subcellularLocation>
        <location evidence="1">Nucleus</location>
        <location evidence="1">Nucleolus</location>
    </subcellularLocation>
</comment>
<dbReference type="PANTHER" id="PTHR13634">
    <property type="entry name" value="RIBOSOME BIOGENESIS PROTEIN BRIX"/>
    <property type="match status" value="1"/>
</dbReference>
<evidence type="ECO:0000313" key="8">
    <source>
        <dbReference type="Proteomes" id="UP001255856"/>
    </source>
</evidence>